<feature type="transmembrane region" description="Helical" evidence="2">
    <location>
        <begin position="66"/>
        <end position="91"/>
    </location>
</feature>
<dbReference type="Proteomes" id="UP000199771">
    <property type="component" value="Unassembled WGS sequence"/>
</dbReference>
<dbReference type="AlphaFoldDB" id="A0A1I2J622"/>
<name>A0A1I2J622_9GAMM</name>
<dbReference type="PANTHER" id="PTHR33219">
    <property type="entry name" value="YLMG HOMOLOG PROTEIN 2, CHLOROPLASTIC"/>
    <property type="match status" value="1"/>
</dbReference>
<dbReference type="OrthoDB" id="9806665at2"/>
<keyword evidence="2" id="KW-0472">Membrane</keyword>
<feature type="transmembrane region" description="Helical" evidence="2">
    <location>
        <begin position="7"/>
        <end position="30"/>
    </location>
</feature>
<evidence type="ECO:0000313" key="3">
    <source>
        <dbReference type="EMBL" id="SFF48406.1"/>
    </source>
</evidence>
<organism evidence="3 4">
    <name type="scientific">Fontimonas thermophila</name>
    <dbReference type="NCBI Taxonomy" id="1076937"/>
    <lineage>
        <taxon>Bacteria</taxon>
        <taxon>Pseudomonadati</taxon>
        <taxon>Pseudomonadota</taxon>
        <taxon>Gammaproteobacteria</taxon>
        <taxon>Nevskiales</taxon>
        <taxon>Nevskiaceae</taxon>
        <taxon>Fontimonas</taxon>
    </lineage>
</organism>
<evidence type="ECO:0000313" key="4">
    <source>
        <dbReference type="Proteomes" id="UP000199771"/>
    </source>
</evidence>
<evidence type="ECO:0000256" key="2">
    <source>
        <dbReference type="SAM" id="Phobius"/>
    </source>
</evidence>
<feature type="transmembrane region" description="Helical" evidence="2">
    <location>
        <begin position="103"/>
        <end position="127"/>
    </location>
</feature>
<dbReference type="GO" id="GO:0016020">
    <property type="term" value="C:membrane"/>
    <property type="evidence" value="ECO:0007669"/>
    <property type="project" value="InterPro"/>
</dbReference>
<dbReference type="InterPro" id="IPR003425">
    <property type="entry name" value="CCB3/YggT"/>
</dbReference>
<reference evidence="3 4" key="1">
    <citation type="submission" date="2016-10" db="EMBL/GenBank/DDBJ databases">
        <authorList>
            <person name="de Groot N.N."/>
        </authorList>
    </citation>
    <scope>NUCLEOTIDE SEQUENCE [LARGE SCALE GENOMIC DNA]</scope>
    <source>
        <strain evidence="3 4">DSM 23609</strain>
    </source>
</reference>
<gene>
    <name evidence="3" type="ORF">SAMN04488120_105133</name>
</gene>
<keyword evidence="2" id="KW-0812">Transmembrane</keyword>
<proteinExistence type="inferred from homology"/>
<dbReference type="PANTHER" id="PTHR33219:SF14">
    <property type="entry name" value="PROTEIN COFACTOR ASSEMBLY OF COMPLEX C SUBUNIT B CCB3, CHLOROPLASTIC-RELATED"/>
    <property type="match status" value="1"/>
</dbReference>
<sequence>MGANASNAMLFLVTTLFDLAIWVFLLRIILQAVRADFYNPISQAIWQITRYPTDWLRSVVPNVRNINIAAALVVLLLGMLYVHVVVGMLGFSVGTAPALGYTVLKIAALTINLYTFTIFVQAILSWFGPGVNNPASNILWSVNEPLLRPARRILPPLSGLDLSPLVVILLLQVINRLLPLPGVFR</sequence>
<keyword evidence="4" id="KW-1185">Reference proteome</keyword>
<accession>A0A1I2J622</accession>
<dbReference type="Pfam" id="PF02325">
    <property type="entry name" value="CCB3_YggT"/>
    <property type="match status" value="2"/>
</dbReference>
<evidence type="ECO:0000256" key="1">
    <source>
        <dbReference type="ARBA" id="ARBA00010894"/>
    </source>
</evidence>
<dbReference type="EMBL" id="FOOC01000005">
    <property type="protein sequence ID" value="SFF48406.1"/>
    <property type="molecule type" value="Genomic_DNA"/>
</dbReference>
<comment type="similarity">
    <text evidence="1">Belongs to the YggT family.</text>
</comment>
<protein>
    <submittedName>
        <fullName evidence="3">YggT family protein</fullName>
    </submittedName>
</protein>
<dbReference type="STRING" id="1076937.SAMN04488120_105133"/>
<keyword evidence="2" id="KW-1133">Transmembrane helix</keyword>
<dbReference type="RefSeq" id="WP_091533243.1">
    <property type="nucleotide sequence ID" value="NZ_FOOC01000005.1"/>
</dbReference>